<protein>
    <submittedName>
        <fullName evidence="7">7073_t:CDS:1</fullName>
    </submittedName>
</protein>
<evidence type="ECO:0000259" key="6">
    <source>
        <dbReference type="PROSITE" id="PS50048"/>
    </source>
</evidence>
<evidence type="ECO:0000313" key="7">
    <source>
        <dbReference type="EMBL" id="CAG8516543.1"/>
    </source>
</evidence>
<dbReference type="PROSITE" id="PS00463">
    <property type="entry name" value="ZN2_CY6_FUNGAL_1"/>
    <property type="match status" value="1"/>
</dbReference>
<evidence type="ECO:0000256" key="2">
    <source>
        <dbReference type="ARBA" id="ARBA00022723"/>
    </source>
</evidence>
<dbReference type="InterPro" id="IPR001138">
    <property type="entry name" value="Zn2Cys6_DnaBD"/>
</dbReference>
<evidence type="ECO:0000256" key="1">
    <source>
        <dbReference type="ARBA" id="ARBA00004123"/>
    </source>
</evidence>
<dbReference type="GO" id="GO:0005634">
    <property type="term" value="C:nucleus"/>
    <property type="evidence" value="ECO:0007669"/>
    <property type="project" value="UniProtKB-SubCell"/>
</dbReference>
<comment type="caution">
    <text evidence="7">The sequence shown here is derived from an EMBL/GenBank/DDBJ whole genome shotgun (WGS) entry which is preliminary data.</text>
</comment>
<dbReference type="GO" id="GO:0000981">
    <property type="term" value="F:DNA-binding transcription factor activity, RNA polymerase II-specific"/>
    <property type="evidence" value="ECO:0007669"/>
    <property type="project" value="InterPro"/>
</dbReference>
<sequence>MSNEREKRARLSHACDRCRKRHVKCDGDYPICGNCKSVNGECSYSHPGSKRGYVETIDDRLSKIEHVLTKYLEGADTQLPSTDADKAEIEPDIPLPTHDLVNMGSKLEEEGKLDPDKICETMSTLKLAKSSTVYISSKKNGNSGGGNTSKEATKPTALEPPLPEVIHASQELPPKDLFDRLIQIYLEYGYSCRMPIIHRQSFLKSLKDKNNPPSILLLNSIFAVASVFQDDPRTRSDRDKPETVGDLFFERARALLDDFMDRPRLSTIQALHFLAQFCVKSSRYSCRIWMYLGMAMSMVRDLSLNRDCFKWDLGKAEKAVRNRVFWATYIGEVVACASFGKSLPLYDFDVRLPYELDDDGEDALDVVNFMHLCKLFKILGNILQSKPYFSKPGFLRNTLPAIDAALSSWILGLPSHLQWSLPANLDPEPASMTPFASFIHQMYNTILIHLHRPYIDSGEFPNINSRQICIQAATNITKLAISMPINKHGIYFCFTPTGYCLAQASMIHQMLVSEPESSHHGIKNMQLTLQVLRSLGGETRVGGGNCGVDDCLKMLEALFKVQLAKLEDNRAARAAARKNGYEGGGAMGVYEDENIKNTTTNNTNKGGNDKSDGYYNSNGGEEGGGVNLENKKNKINKKTNEIGSGNDRRKDQVKTIPTPPPSTHQDIGDLESTNISPTVIKAESLPDQQISGNISVGQSSTFEQHSNGQLGHYFNPVHPILLPGFNLASLAQPPVVPSSEAYFANYPASGDHHQNITDQIYNMSWTTMDGYTEHPHQHDDRPTSLHNPYNNSAFQTANHHQSNNSQTSPIPAGSNVAVSGNVQNRSRHSSTDSNDSGNQAIFRMHRDQLTSHYSSYPVSSDQSPPTILINPNAMVNEEIHGDENGANQQQQAALIRHHQNQQQNQQQMTAAVDSLVIETSHMQEQPQQNDAWNSWQ</sequence>
<feature type="compositionally biased region" description="Basic and acidic residues" evidence="5">
    <location>
        <begin position="772"/>
        <end position="783"/>
    </location>
</feature>
<evidence type="ECO:0000256" key="4">
    <source>
        <dbReference type="ARBA" id="ARBA00023242"/>
    </source>
</evidence>
<dbReference type="InterPro" id="IPR050987">
    <property type="entry name" value="AtrR-like"/>
</dbReference>
<dbReference type="PANTHER" id="PTHR46910">
    <property type="entry name" value="TRANSCRIPTION FACTOR PDR1"/>
    <property type="match status" value="1"/>
</dbReference>
<dbReference type="SMART" id="SM00066">
    <property type="entry name" value="GAL4"/>
    <property type="match status" value="1"/>
</dbReference>
<feature type="region of interest" description="Disordered" evidence="5">
    <location>
        <begin position="772"/>
        <end position="838"/>
    </location>
</feature>
<dbReference type="Proteomes" id="UP000789831">
    <property type="component" value="Unassembled WGS sequence"/>
</dbReference>
<dbReference type="AlphaFoldDB" id="A0A9N9F8S7"/>
<name>A0A9N9F8S7_9GLOM</name>
<feature type="region of interest" description="Disordered" evidence="5">
    <location>
        <begin position="136"/>
        <end position="157"/>
    </location>
</feature>
<dbReference type="CDD" id="cd12148">
    <property type="entry name" value="fungal_TF_MHR"/>
    <property type="match status" value="1"/>
</dbReference>
<dbReference type="OrthoDB" id="2154091at2759"/>
<proteinExistence type="predicted"/>
<evidence type="ECO:0000256" key="3">
    <source>
        <dbReference type="ARBA" id="ARBA00023125"/>
    </source>
</evidence>
<dbReference type="Gene3D" id="4.10.240.10">
    <property type="entry name" value="Zn(2)-C6 fungal-type DNA-binding domain"/>
    <property type="match status" value="1"/>
</dbReference>
<dbReference type="EMBL" id="CAJVPL010000633">
    <property type="protein sequence ID" value="CAG8516543.1"/>
    <property type="molecule type" value="Genomic_DNA"/>
</dbReference>
<evidence type="ECO:0000256" key="5">
    <source>
        <dbReference type="SAM" id="MobiDB-lite"/>
    </source>
</evidence>
<keyword evidence="8" id="KW-1185">Reference proteome</keyword>
<dbReference type="SMART" id="SM00906">
    <property type="entry name" value="Fungal_trans"/>
    <property type="match status" value="1"/>
</dbReference>
<keyword evidence="3" id="KW-0238">DNA-binding</keyword>
<organism evidence="7 8">
    <name type="scientific">Ambispora gerdemannii</name>
    <dbReference type="NCBI Taxonomy" id="144530"/>
    <lineage>
        <taxon>Eukaryota</taxon>
        <taxon>Fungi</taxon>
        <taxon>Fungi incertae sedis</taxon>
        <taxon>Mucoromycota</taxon>
        <taxon>Glomeromycotina</taxon>
        <taxon>Glomeromycetes</taxon>
        <taxon>Archaeosporales</taxon>
        <taxon>Ambisporaceae</taxon>
        <taxon>Ambispora</taxon>
    </lineage>
</organism>
<dbReference type="SUPFAM" id="SSF57701">
    <property type="entry name" value="Zn2/Cys6 DNA-binding domain"/>
    <property type="match status" value="1"/>
</dbReference>
<dbReference type="GO" id="GO:0003677">
    <property type="term" value="F:DNA binding"/>
    <property type="evidence" value="ECO:0007669"/>
    <property type="project" value="UniProtKB-KW"/>
</dbReference>
<dbReference type="InterPro" id="IPR036864">
    <property type="entry name" value="Zn2-C6_fun-type_DNA-bd_sf"/>
</dbReference>
<feature type="compositionally biased region" description="Low complexity" evidence="5">
    <location>
        <begin position="596"/>
        <end position="606"/>
    </location>
</feature>
<dbReference type="PROSITE" id="PS50048">
    <property type="entry name" value="ZN2_CY6_FUNGAL_2"/>
    <property type="match status" value="1"/>
</dbReference>
<dbReference type="Pfam" id="PF00172">
    <property type="entry name" value="Zn_clus"/>
    <property type="match status" value="1"/>
</dbReference>
<dbReference type="PANTHER" id="PTHR46910:SF3">
    <property type="entry name" value="HALOTOLERANCE PROTEIN 9-RELATED"/>
    <property type="match status" value="1"/>
</dbReference>
<dbReference type="CDD" id="cd00067">
    <property type="entry name" value="GAL4"/>
    <property type="match status" value="1"/>
</dbReference>
<feature type="region of interest" description="Disordered" evidence="5">
    <location>
        <begin position="592"/>
        <end position="672"/>
    </location>
</feature>
<dbReference type="InterPro" id="IPR007219">
    <property type="entry name" value="XnlR_reg_dom"/>
</dbReference>
<keyword evidence="2" id="KW-0479">Metal-binding</keyword>
<dbReference type="Pfam" id="PF04082">
    <property type="entry name" value="Fungal_trans"/>
    <property type="match status" value="1"/>
</dbReference>
<feature type="compositionally biased region" description="Polar residues" evidence="5">
    <location>
        <begin position="784"/>
        <end position="809"/>
    </location>
</feature>
<comment type="subcellular location">
    <subcellularLocation>
        <location evidence="1">Nucleus</location>
    </subcellularLocation>
</comment>
<feature type="domain" description="Zn(2)-C6 fungal-type" evidence="6">
    <location>
        <begin position="14"/>
        <end position="44"/>
    </location>
</feature>
<reference evidence="7" key="1">
    <citation type="submission" date="2021-06" db="EMBL/GenBank/DDBJ databases">
        <authorList>
            <person name="Kallberg Y."/>
            <person name="Tangrot J."/>
            <person name="Rosling A."/>
        </authorList>
    </citation>
    <scope>NUCLEOTIDE SEQUENCE</scope>
    <source>
        <strain evidence="7">MT106</strain>
    </source>
</reference>
<keyword evidence="4" id="KW-0539">Nucleus</keyword>
<evidence type="ECO:0000313" key="8">
    <source>
        <dbReference type="Proteomes" id="UP000789831"/>
    </source>
</evidence>
<gene>
    <name evidence="7" type="ORF">AGERDE_LOCUS5012</name>
</gene>
<dbReference type="GO" id="GO:0008270">
    <property type="term" value="F:zinc ion binding"/>
    <property type="evidence" value="ECO:0007669"/>
    <property type="project" value="InterPro"/>
</dbReference>
<dbReference type="GO" id="GO:0006351">
    <property type="term" value="P:DNA-templated transcription"/>
    <property type="evidence" value="ECO:0007669"/>
    <property type="project" value="InterPro"/>
</dbReference>
<accession>A0A9N9F8S7</accession>